<dbReference type="Gene3D" id="3.30.70.270">
    <property type="match status" value="1"/>
</dbReference>
<dbReference type="SMART" id="SM00267">
    <property type="entry name" value="GGDEF"/>
    <property type="match status" value="1"/>
</dbReference>
<dbReference type="NCBIfam" id="TIGR00254">
    <property type="entry name" value="GGDEF"/>
    <property type="match status" value="1"/>
</dbReference>
<dbReference type="RefSeq" id="WP_105533284.1">
    <property type="nucleotide sequence ID" value="NZ_PUGF01000019.1"/>
</dbReference>
<dbReference type="PANTHER" id="PTHR45138:SF6">
    <property type="entry name" value="DIGUANYLATE CYCLASE DGCN"/>
    <property type="match status" value="1"/>
</dbReference>
<dbReference type="InterPro" id="IPR000160">
    <property type="entry name" value="GGDEF_dom"/>
</dbReference>
<dbReference type="PANTHER" id="PTHR45138">
    <property type="entry name" value="REGULATORY COMPONENTS OF SENSORY TRANSDUCTION SYSTEM"/>
    <property type="match status" value="1"/>
</dbReference>
<dbReference type="GO" id="GO:0052621">
    <property type="term" value="F:diguanylate cyclase activity"/>
    <property type="evidence" value="ECO:0007669"/>
    <property type="project" value="UniProtKB-EC"/>
</dbReference>
<feature type="transmembrane region" description="Helical" evidence="2">
    <location>
        <begin position="41"/>
        <end position="60"/>
    </location>
</feature>
<dbReference type="AlphaFoldDB" id="A0A2S9GVP7"/>
<dbReference type="InterPro" id="IPR029787">
    <property type="entry name" value="Nucleotide_cyclase"/>
</dbReference>
<name>A0A2S9GVP7_9BURK</name>
<keyword evidence="2" id="KW-0812">Transmembrane</keyword>
<dbReference type="GO" id="GO:1902201">
    <property type="term" value="P:negative regulation of bacterial-type flagellum-dependent cell motility"/>
    <property type="evidence" value="ECO:0007669"/>
    <property type="project" value="TreeGrafter"/>
</dbReference>
<proteinExistence type="predicted"/>
<evidence type="ECO:0000313" key="5">
    <source>
        <dbReference type="Proteomes" id="UP000237839"/>
    </source>
</evidence>
<dbReference type="InterPro" id="IPR043128">
    <property type="entry name" value="Rev_trsase/Diguanyl_cyclase"/>
</dbReference>
<feature type="transmembrane region" description="Helical" evidence="2">
    <location>
        <begin position="67"/>
        <end position="87"/>
    </location>
</feature>
<evidence type="ECO:0000256" key="2">
    <source>
        <dbReference type="SAM" id="Phobius"/>
    </source>
</evidence>
<dbReference type="OrthoDB" id="9813903at2"/>
<evidence type="ECO:0000313" key="4">
    <source>
        <dbReference type="EMBL" id="PRC91780.1"/>
    </source>
</evidence>
<dbReference type="GO" id="GO:0005886">
    <property type="term" value="C:plasma membrane"/>
    <property type="evidence" value="ECO:0007669"/>
    <property type="project" value="TreeGrafter"/>
</dbReference>
<dbReference type="FunFam" id="3.30.70.270:FF:000001">
    <property type="entry name" value="Diguanylate cyclase domain protein"/>
    <property type="match status" value="1"/>
</dbReference>
<evidence type="ECO:0000259" key="3">
    <source>
        <dbReference type="PROSITE" id="PS50887"/>
    </source>
</evidence>
<reference evidence="4 5" key="1">
    <citation type="submission" date="2018-02" db="EMBL/GenBank/DDBJ databases">
        <title>Solimicrobium silvestre gen. nov., sp. nov., isolated from alpine forest soil.</title>
        <authorList>
            <person name="Margesin R."/>
            <person name="Albuquerque L."/>
            <person name="Zhang D.-C."/>
            <person name="Froufe H.J.C."/>
            <person name="Severino R."/>
            <person name="Roxo I."/>
            <person name="Egas C."/>
            <person name="Da Costa M.S."/>
        </authorList>
    </citation>
    <scope>NUCLEOTIDE SEQUENCE [LARGE SCALE GENOMIC DNA]</scope>
    <source>
        <strain evidence="4 5">S20-91</strain>
    </source>
</reference>
<keyword evidence="5" id="KW-1185">Reference proteome</keyword>
<accession>A0A2S9GVP7</accession>
<feature type="transmembrane region" description="Helical" evidence="2">
    <location>
        <begin position="12"/>
        <end position="35"/>
    </location>
</feature>
<sequence>MKKIFSSYLKRIASPGFISEGFAITASYLAILILFPFDINTSSQVSLHVLYVFPLTLIALHCSRSNLVIGAAALSITLQAIALWMPSEVSFTIKIYLFLMIVLSNSTFVLVARFARTNIIEAERLSTIDPLTKLSNRRALEIAIDAEIVRQRRYGGYFSVVLIDLDGFKGLNDSLGHHAGDRALIMLADILRDHTRQSDTISRIGGDEFVILMPNTQAADCEALCQTLCHKITHSMAEVSFLITASIGYTTIEQAPEISKDVIAIADRAMYTAKSSGKGRVVRGYSSSF</sequence>
<dbReference type="PROSITE" id="PS50887">
    <property type="entry name" value="GGDEF"/>
    <property type="match status" value="1"/>
</dbReference>
<feature type="domain" description="GGDEF" evidence="3">
    <location>
        <begin position="156"/>
        <end position="286"/>
    </location>
</feature>
<keyword evidence="2" id="KW-1133">Transmembrane helix</keyword>
<comment type="caution">
    <text evidence="4">The sequence shown here is derived from an EMBL/GenBank/DDBJ whole genome shotgun (WGS) entry which is preliminary data.</text>
</comment>
<gene>
    <name evidence="4" type="ORF">S2091_3535</name>
</gene>
<dbReference type="EMBL" id="PUGF01000019">
    <property type="protein sequence ID" value="PRC91780.1"/>
    <property type="molecule type" value="Genomic_DNA"/>
</dbReference>
<keyword evidence="2" id="KW-0472">Membrane</keyword>
<dbReference type="Proteomes" id="UP000237839">
    <property type="component" value="Unassembled WGS sequence"/>
</dbReference>
<dbReference type="GO" id="GO:0043709">
    <property type="term" value="P:cell adhesion involved in single-species biofilm formation"/>
    <property type="evidence" value="ECO:0007669"/>
    <property type="project" value="TreeGrafter"/>
</dbReference>
<dbReference type="CDD" id="cd01949">
    <property type="entry name" value="GGDEF"/>
    <property type="match status" value="1"/>
</dbReference>
<dbReference type="InterPro" id="IPR050469">
    <property type="entry name" value="Diguanylate_Cyclase"/>
</dbReference>
<feature type="transmembrane region" description="Helical" evidence="2">
    <location>
        <begin position="93"/>
        <end position="115"/>
    </location>
</feature>
<protein>
    <recommendedName>
        <fullName evidence="1">diguanylate cyclase</fullName>
        <ecNumber evidence="1">2.7.7.65</ecNumber>
    </recommendedName>
</protein>
<organism evidence="4 5">
    <name type="scientific">Solimicrobium silvestre</name>
    <dbReference type="NCBI Taxonomy" id="2099400"/>
    <lineage>
        <taxon>Bacteria</taxon>
        <taxon>Pseudomonadati</taxon>
        <taxon>Pseudomonadota</taxon>
        <taxon>Betaproteobacteria</taxon>
        <taxon>Burkholderiales</taxon>
        <taxon>Oxalobacteraceae</taxon>
        <taxon>Solimicrobium</taxon>
    </lineage>
</organism>
<evidence type="ECO:0000256" key="1">
    <source>
        <dbReference type="ARBA" id="ARBA00012528"/>
    </source>
</evidence>
<dbReference type="EC" id="2.7.7.65" evidence="1"/>
<dbReference type="SUPFAM" id="SSF55073">
    <property type="entry name" value="Nucleotide cyclase"/>
    <property type="match status" value="1"/>
</dbReference>
<dbReference type="Pfam" id="PF00990">
    <property type="entry name" value="GGDEF"/>
    <property type="match status" value="1"/>
</dbReference>